<dbReference type="Gramene" id="rna-AYBTSS11_LOCUS2718">
    <property type="protein sequence ID" value="CAJ1882465.1"/>
    <property type="gene ID" value="gene-AYBTSS11_LOCUS2718"/>
</dbReference>
<keyword evidence="3" id="KW-0653">Protein transport</keyword>
<accession>A0AA86RTF6</accession>
<keyword evidence="4" id="KW-0007">Acetylation</keyword>
<evidence type="ECO:0000313" key="11">
    <source>
        <dbReference type="Proteomes" id="UP001189624"/>
    </source>
</evidence>
<dbReference type="GO" id="GO:0048278">
    <property type="term" value="P:vesicle docking"/>
    <property type="evidence" value="ECO:0007669"/>
    <property type="project" value="TreeGrafter"/>
</dbReference>
<evidence type="ECO:0000256" key="6">
    <source>
        <dbReference type="RuleBase" id="RU003858"/>
    </source>
</evidence>
<evidence type="ECO:0000256" key="8">
    <source>
        <dbReference type="SAM" id="Phobius"/>
    </source>
</evidence>
<dbReference type="EMBL" id="OY731398">
    <property type="protein sequence ID" value="CAJ1882465.1"/>
    <property type="molecule type" value="Genomic_DNA"/>
</dbReference>
<dbReference type="GO" id="GO:0006906">
    <property type="term" value="P:vesicle fusion"/>
    <property type="evidence" value="ECO:0007669"/>
    <property type="project" value="TreeGrafter"/>
</dbReference>
<dbReference type="CDD" id="cd00179">
    <property type="entry name" value="SynN"/>
    <property type="match status" value="1"/>
</dbReference>
<keyword evidence="2" id="KW-0813">Transport</keyword>
<dbReference type="InterPro" id="IPR010989">
    <property type="entry name" value="SNARE"/>
</dbReference>
<evidence type="ECO:0000256" key="1">
    <source>
        <dbReference type="ARBA" id="ARBA00009063"/>
    </source>
</evidence>
<keyword evidence="8" id="KW-0472">Membrane</keyword>
<evidence type="ECO:0000256" key="4">
    <source>
        <dbReference type="ARBA" id="ARBA00022990"/>
    </source>
</evidence>
<gene>
    <name evidence="10" type="ORF">AYBTSS11_LOCUS2718</name>
</gene>
<comment type="similarity">
    <text evidence="1 6">Belongs to the syntaxin family.</text>
</comment>
<dbReference type="Gene3D" id="1.20.58.70">
    <property type="match status" value="1"/>
</dbReference>
<dbReference type="SMART" id="SM00397">
    <property type="entry name" value="t_SNARE"/>
    <property type="match status" value="1"/>
</dbReference>
<feature type="domain" description="T-SNARE coiled-coil homology" evidence="9">
    <location>
        <begin position="211"/>
        <end position="273"/>
    </location>
</feature>
<dbReference type="GO" id="GO:0031201">
    <property type="term" value="C:SNARE complex"/>
    <property type="evidence" value="ECO:0007669"/>
    <property type="project" value="TreeGrafter"/>
</dbReference>
<keyword evidence="8" id="KW-1133">Transmembrane helix</keyword>
<keyword evidence="5 7" id="KW-0175">Coiled coil</keyword>
<feature type="coiled-coil region" evidence="7">
    <location>
        <begin position="207"/>
        <end position="241"/>
    </location>
</feature>
<evidence type="ECO:0000256" key="3">
    <source>
        <dbReference type="ARBA" id="ARBA00022927"/>
    </source>
</evidence>
<dbReference type="GO" id="GO:0012505">
    <property type="term" value="C:endomembrane system"/>
    <property type="evidence" value="ECO:0007669"/>
    <property type="project" value="TreeGrafter"/>
</dbReference>
<dbReference type="Gene3D" id="1.20.5.110">
    <property type="match status" value="1"/>
</dbReference>
<dbReference type="InterPro" id="IPR045242">
    <property type="entry name" value="Syntaxin"/>
</dbReference>
<dbReference type="PANTHER" id="PTHR19957:SF80">
    <property type="entry name" value="SYNTAXIN-121"/>
    <property type="match status" value="1"/>
</dbReference>
<feature type="transmembrane region" description="Helical" evidence="8">
    <location>
        <begin position="283"/>
        <end position="302"/>
    </location>
</feature>
<keyword evidence="8" id="KW-0812">Transmembrane</keyword>
<dbReference type="Proteomes" id="UP001189624">
    <property type="component" value="Chromosome 1"/>
</dbReference>
<evidence type="ECO:0000256" key="7">
    <source>
        <dbReference type="SAM" id="Coils"/>
    </source>
</evidence>
<organism evidence="10 11">
    <name type="scientific">Sphenostylis stenocarpa</name>
    <dbReference type="NCBI Taxonomy" id="92480"/>
    <lineage>
        <taxon>Eukaryota</taxon>
        <taxon>Viridiplantae</taxon>
        <taxon>Streptophyta</taxon>
        <taxon>Embryophyta</taxon>
        <taxon>Tracheophyta</taxon>
        <taxon>Spermatophyta</taxon>
        <taxon>Magnoliopsida</taxon>
        <taxon>eudicotyledons</taxon>
        <taxon>Gunneridae</taxon>
        <taxon>Pentapetalae</taxon>
        <taxon>rosids</taxon>
        <taxon>fabids</taxon>
        <taxon>Fabales</taxon>
        <taxon>Fabaceae</taxon>
        <taxon>Papilionoideae</taxon>
        <taxon>50 kb inversion clade</taxon>
        <taxon>NPAAA clade</taxon>
        <taxon>indigoferoid/millettioid clade</taxon>
        <taxon>Phaseoleae</taxon>
        <taxon>Sphenostylis</taxon>
    </lineage>
</organism>
<dbReference type="GO" id="GO:0006887">
    <property type="term" value="P:exocytosis"/>
    <property type="evidence" value="ECO:0007669"/>
    <property type="project" value="TreeGrafter"/>
</dbReference>
<dbReference type="InterPro" id="IPR006012">
    <property type="entry name" value="Syntaxin/epimorphin_CS"/>
</dbReference>
<evidence type="ECO:0000256" key="2">
    <source>
        <dbReference type="ARBA" id="ARBA00022448"/>
    </source>
</evidence>
<reference evidence="10" key="1">
    <citation type="submission" date="2023-10" db="EMBL/GenBank/DDBJ databases">
        <authorList>
            <person name="Domelevo Entfellner J.-B."/>
        </authorList>
    </citation>
    <scope>NUCLEOTIDE SEQUENCE</scope>
</reference>
<evidence type="ECO:0000256" key="5">
    <source>
        <dbReference type="ARBA" id="ARBA00023054"/>
    </source>
</evidence>
<dbReference type="InterPro" id="IPR006011">
    <property type="entry name" value="Syntaxin_N"/>
</dbReference>
<dbReference type="FunFam" id="1.20.5.110:FF:000008">
    <property type="entry name" value="Syntaxin 132"/>
    <property type="match status" value="1"/>
</dbReference>
<dbReference type="GO" id="GO:0000149">
    <property type="term" value="F:SNARE binding"/>
    <property type="evidence" value="ECO:0007669"/>
    <property type="project" value="TreeGrafter"/>
</dbReference>
<dbReference type="PANTHER" id="PTHR19957">
    <property type="entry name" value="SYNTAXIN"/>
    <property type="match status" value="1"/>
</dbReference>
<name>A0AA86RTF6_9FABA</name>
<dbReference type="PROSITE" id="PS50192">
    <property type="entry name" value="T_SNARE"/>
    <property type="match status" value="1"/>
</dbReference>
<sequence length="341" mass="38145">MHDLFSTTSSCRSHRFPPSPDHSIIEMAAAAAGDHDGAASLATYFGNVEEITEKLNEVERLKLSLKRSHEQGKTLHNGKAVKDLRLAMEADVALALGTTKLIRFQLEALESANADHRKLPGRGPGSSSDRSRTSAVIALRKKLKISLDGFNELREQINGEHRETVQRQYFTVTGKNPDDKTLDLLISSGESENLLQKAIEEQGKGSIEETINEIEERHDGIKELENNLKELHQVFLDMTALIQSQGEQLDDIENHMARANSFIRNGTQNLETARKGQKNYRKWGYCAIILLIVIVLFVVLFFGAQSLDDIILHLLQSGTPKVVSSVGRFWNFLLPVIIFCF</sequence>
<proteinExistence type="inferred from homology"/>
<dbReference type="SMART" id="SM00503">
    <property type="entry name" value="SynN"/>
    <property type="match status" value="1"/>
</dbReference>
<dbReference type="Pfam" id="PF05739">
    <property type="entry name" value="SNARE"/>
    <property type="match status" value="1"/>
</dbReference>
<dbReference type="SUPFAM" id="SSF47661">
    <property type="entry name" value="t-snare proteins"/>
    <property type="match status" value="1"/>
</dbReference>
<dbReference type="CDD" id="cd15848">
    <property type="entry name" value="SNARE_syntaxin1-like"/>
    <property type="match status" value="1"/>
</dbReference>
<dbReference type="GO" id="GO:0006886">
    <property type="term" value="P:intracellular protein transport"/>
    <property type="evidence" value="ECO:0007669"/>
    <property type="project" value="InterPro"/>
</dbReference>
<dbReference type="Pfam" id="PF00804">
    <property type="entry name" value="Syntaxin"/>
    <property type="match status" value="1"/>
</dbReference>
<keyword evidence="11" id="KW-1185">Reference proteome</keyword>
<dbReference type="GO" id="GO:0005886">
    <property type="term" value="C:plasma membrane"/>
    <property type="evidence" value="ECO:0007669"/>
    <property type="project" value="TreeGrafter"/>
</dbReference>
<dbReference type="GO" id="GO:0005484">
    <property type="term" value="F:SNAP receptor activity"/>
    <property type="evidence" value="ECO:0007669"/>
    <property type="project" value="InterPro"/>
</dbReference>
<evidence type="ECO:0000313" key="10">
    <source>
        <dbReference type="EMBL" id="CAJ1882465.1"/>
    </source>
</evidence>
<protein>
    <recommendedName>
        <fullName evidence="9">t-SNARE coiled-coil homology domain-containing protein</fullName>
    </recommendedName>
</protein>
<evidence type="ECO:0000259" key="9">
    <source>
        <dbReference type="PROSITE" id="PS50192"/>
    </source>
</evidence>
<dbReference type="PROSITE" id="PS00914">
    <property type="entry name" value="SYNTAXIN"/>
    <property type="match status" value="1"/>
</dbReference>
<dbReference type="AlphaFoldDB" id="A0AA86RTF6"/>
<dbReference type="InterPro" id="IPR000727">
    <property type="entry name" value="T_SNARE_dom"/>
</dbReference>